<feature type="compositionally biased region" description="Gly residues" evidence="1">
    <location>
        <begin position="244"/>
        <end position="272"/>
    </location>
</feature>
<feature type="region of interest" description="Disordered" evidence="1">
    <location>
        <begin position="444"/>
        <end position="463"/>
    </location>
</feature>
<feature type="region of interest" description="Disordered" evidence="1">
    <location>
        <begin position="1"/>
        <end position="24"/>
    </location>
</feature>
<comment type="caution">
    <text evidence="2">The sequence shown here is derived from an EMBL/GenBank/DDBJ whole genome shotgun (WGS) entry which is preliminary data.</text>
</comment>
<reference evidence="2" key="1">
    <citation type="journal article" date="2020" name="bioRxiv">
        <title>Comparative genomics of Chlamydomonas.</title>
        <authorList>
            <person name="Craig R.J."/>
            <person name="Hasan A.R."/>
            <person name="Ness R.W."/>
            <person name="Keightley P.D."/>
        </authorList>
    </citation>
    <scope>NUCLEOTIDE SEQUENCE</scope>
    <source>
        <strain evidence="2">CCAP 11/70</strain>
    </source>
</reference>
<proteinExistence type="predicted"/>
<dbReference type="AlphaFoldDB" id="A0A836BRA5"/>
<evidence type="ECO:0000256" key="1">
    <source>
        <dbReference type="SAM" id="MobiDB-lite"/>
    </source>
</evidence>
<dbReference type="OrthoDB" id="528705at2759"/>
<protein>
    <submittedName>
        <fullName evidence="2">Uncharacterized protein</fullName>
    </submittedName>
</protein>
<dbReference type="EMBL" id="JAEHOE010000150">
    <property type="protein sequence ID" value="KAG2484453.1"/>
    <property type="molecule type" value="Genomic_DNA"/>
</dbReference>
<organism evidence="2 3">
    <name type="scientific">Edaphochlamys debaryana</name>
    <dbReference type="NCBI Taxonomy" id="47281"/>
    <lineage>
        <taxon>Eukaryota</taxon>
        <taxon>Viridiplantae</taxon>
        <taxon>Chlorophyta</taxon>
        <taxon>core chlorophytes</taxon>
        <taxon>Chlorophyceae</taxon>
        <taxon>CS clade</taxon>
        <taxon>Chlamydomonadales</taxon>
        <taxon>Chlamydomonadales incertae sedis</taxon>
        <taxon>Edaphochlamys</taxon>
    </lineage>
</organism>
<evidence type="ECO:0000313" key="3">
    <source>
        <dbReference type="Proteomes" id="UP000612055"/>
    </source>
</evidence>
<accession>A0A836BRA5</accession>
<name>A0A836BRA5_9CHLO</name>
<sequence length="463" mass="47482">MVRTWNRDPSPDLRGPSREAQSPKAVSALQFSALPPRFAYDGKVRIPNFLNGYDGQLLEARARMVPTNTATHTSYDFSRDGTGNLGVGLAADVSKSMNTVGTMRSTRSKSATVLSLLVADTRYDNLDVPYKDHVGPGAYAVERGSPGLGTLPLDSHVSSAQPPRDPYRQQPPFLAPERPASPPWLVRPPGMAAGADAVYISPQFVPSQDHTVPWDKATDSRPDAADWRLGHARAMATAAAAARGGGSPMGAGGGGGGGEGAAGGGGAGGAGGRMASDAPTDCAGRAVDVALRATQRNPHGPSFSSKEARLLSLPPDRTVDVRAARHATTAGPGETAHLGPGAYAPATSPGGPRRRTYRLFVDPAMAPQPSDRFMGGMQADAAALVHAAAHGSARAAAIARLAGRAEAVPGGRNKATAAAAAALGGPGSPLASRMGASAAFASPFRSQRSGPFSWSTDSTLVRH</sequence>
<gene>
    <name evidence="2" type="ORF">HYH03_016763</name>
</gene>
<feature type="region of interest" description="Disordered" evidence="1">
    <location>
        <begin position="244"/>
        <end position="279"/>
    </location>
</feature>
<evidence type="ECO:0000313" key="2">
    <source>
        <dbReference type="EMBL" id="KAG2484453.1"/>
    </source>
</evidence>
<feature type="region of interest" description="Disordered" evidence="1">
    <location>
        <begin position="329"/>
        <end position="353"/>
    </location>
</feature>
<feature type="compositionally biased region" description="Basic and acidic residues" evidence="1">
    <location>
        <begin position="1"/>
        <end position="17"/>
    </location>
</feature>
<dbReference type="Proteomes" id="UP000612055">
    <property type="component" value="Unassembled WGS sequence"/>
</dbReference>
<feature type="region of interest" description="Disordered" evidence="1">
    <location>
        <begin position="145"/>
        <end position="182"/>
    </location>
</feature>
<keyword evidence="3" id="KW-1185">Reference proteome</keyword>